<protein>
    <recommendedName>
        <fullName evidence="2">THIF-type NAD/FAD binding fold domain-containing protein</fullName>
    </recommendedName>
</protein>
<dbReference type="InterPro" id="IPR035985">
    <property type="entry name" value="Ubiquitin-activating_enz"/>
</dbReference>
<dbReference type="GO" id="GO:0004792">
    <property type="term" value="F:thiosulfate-cyanide sulfurtransferase activity"/>
    <property type="evidence" value="ECO:0007669"/>
    <property type="project" value="TreeGrafter"/>
</dbReference>
<dbReference type="EMBL" id="CP011388">
    <property type="protein sequence ID" value="ANE48720.1"/>
    <property type="molecule type" value="Genomic_DNA"/>
</dbReference>
<keyword evidence="4" id="KW-1185">Reference proteome</keyword>
<dbReference type="Pfam" id="PF00899">
    <property type="entry name" value="ThiF"/>
    <property type="match status" value="1"/>
</dbReference>
<accession>A0A172TNX8</accession>
<name>A0A172TNX8_9BACL</name>
<comment type="similarity">
    <text evidence="1">Belongs to the HesA/MoeB/ThiF family.</text>
</comment>
<dbReference type="PANTHER" id="PTHR10953:SF102">
    <property type="entry name" value="ADENYLYLTRANSFERASE AND SULFURTRANSFERASE MOCS3"/>
    <property type="match status" value="1"/>
</dbReference>
<dbReference type="InterPro" id="IPR000594">
    <property type="entry name" value="ThiF_NAD_FAD-bd"/>
</dbReference>
<dbReference type="Gene3D" id="3.40.50.720">
    <property type="entry name" value="NAD(P)-binding Rossmann-like Domain"/>
    <property type="match status" value="1"/>
</dbReference>
<dbReference type="CDD" id="cd00757">
    <property type="entry name" value="ThiF_MoeB_HesA_family"/>
    <property type="match status" value="1"/>
</dbReference>
<dbReference type="PANTHER" id="PTHR10953">
    <property type="entry name" value="UBIQUITIN-ACTIVATING ENZYME E1"/>
    <property type="match status" value="1"/>
</dbReference>
<dbReference type="PATRIC" id="fig|1178515.4.peg.832"/>
<dbReference type="InterPro" id="IPR045886">
    <property type="entry name" value="ThiF/MoeB/HesA"/>
</dbReference>
<dbReference type="STRING" id="1178515.SY83_04170"/>
<dbReference type="Proteomes" id="UP000076927">
    <property type="component" value="Chromosome"/>
</dbReference>
<dbReference type="AlphaFoldDB" id="A0A172TNX8"/>
<proteinExistence type="inferred from homology"/>
<dbReference type="NCBIfam" id="NF009123">
    <property type="entry name" value="PRK12475.1"/>
    <property type="match status" value="1"/>
</dbReference>
<evidence type="ECO:0000313" key="4">
    <source>
        <dbReference type="Proteomes" id="UP000076927"/>
    </source>
</evidence>
<dbReference type="GO" id="GO:0008146">
    <property type="term" value="F:sulfotransferase activity"/>
    <property type="evidence" value="ECO:0007669"/>
    <property type="project" value="TreeGrafter"/>
</dbReference>
<evidence type="ECO:0000313" key="3">
    <source>
        <dbReference type="EMBL" id="ANE48720.1"/>
    </source>
</evidence>
<dbReference type="GO" id="GO:0016779">
    <property type="term" value="F:nucleotidyltransferase activity"/>
    <property type="evidence" value="ECO:0007669"/>
    <property type="project" value="TreeGrafter"/>
</dbReference>
<dbReference type="GO" id="GO:0005829">
    <property type="term" value="C:cytosol"/>
    <property type="evidence" value="ECO:0007669"/>
    <property type="project" value="TreeGrafter"/>
</dbReference>
<dbReference type="FunFam" id="3.40.50.720:FF:000080">
    <property type="entry name" value="Thiazole biosynthesis adenylyltransferase ThiF"/>
    <property type="match status" value="1"/>
</dbReference>
<dbReference type="SUPFAM" id="SSF69572">
    <property type="entry name" value="Activating enzymes of the ubiquitin-like proteins"/>
    <property type="match status" value="1"/>
</dbReference>
<feature type="domain" description="THIF-type NAD/FAD binding fold" evidence="2">
    <location>
        <begin position="6"/>
        <end position="242"/>
    </location>
</feature>
<gene>
    <name evidence="3" type="ORF">SY83_04170</name>
</gene>
<sequence>MERDRYSRQERFAGIGAEGQRRLGEAHALIVGAGALGTGNAEALVRAGVGTVTIVDRDYVEWSNLQRQQLYAEADARERLPKAMAAAARLRAVNSAVDIRPVVADVTTAEIAALVVGVDVIVDATDNFDTRLLVNDISQQRGIPWIYGACVGSYGLTFTVIPGETPCLHCLLETVPLGGATCDTAGIISPAVTMVVAHQAAEALKLLSGARDAVRHKLVSFDLWTNQYTAIDVRKMRRSACPSCGDHPTYPHLSASEHTRTAVLCGRDTVQIRPPHPSRRSLDEVAAALSRLGDGAVERNPYLVSFTVGEHRLAIFEDGRVLVHGTKDIAAAKTLYHRYLG</sequence>
<dbReference type="KEGG" id="pswu:SY83_04170"/>
<dbReference type="GO" id="GO:0008641">
    <property type="term" value="F:ubiquitin-like modifier activating enzyme activity"/>
    <property type="evidence" value="ECO:0007669"/>
    <property type="project" value="InterPro"/>
</dbReference>
<reference evidence="3 4" key="1">
    <citation type="submission" date="2015-01" db="EMBL/GenBank/DDBJ databases">
        <title>Paenibacillus swuensis/DY6/whole genome sequencing.</title>
        <authorList>
            <person name="Kim M.K."/>
            <person name="Srinivasan S."/>
            <person name="Lee J.-J."/>
        </authorList>
    </citation>
    <scope>NUCLEOTIDE SEQUENCE [LARGE SCALE GENOMIC DNA]</scope>
    <source>
        <strain evidence="3 4">DY6</strain>
    </source>
</reference>
<organism evidence="3 4">
    <name type="scientific">Paenibacillus swuensis</name>
    <dbReference type="NCBI Taxonomy" id="1178515"/>
    <lineage>
        <taxon>Bacteria</taxon>
        <taxon>Bacillati</taxon>
        <taxon>Bacillota</taxon>
        <taxon>Bacilli</taxon>
        <taxon>Bacillales</taxon>
        <taxon>Paenibacillaceae</taxon>
        <taxon>Paenibacillus</taxon>
    </lineage>
</organism>
<evidence type="ECO:0000256" key="1">
    <source>
        <dbReference type="ARBA" id="ARBA00009919"/>
    </source>
</evidence>
<evidence type="ECO:0000259" key="2">
    <source>
        <dbReference type="Pfam" id="PF00899"/>
    </source>
</evidence>